<accession>A0A448WAS4</accession>
<feature type="region of interest" description="Disordered" evidence="1">
    <location>
        <begin position="454"/>
        <end position="589"/>
    </location>
</feature>
<keyword evidence="2" id="KW-0812">Transmembrane</keyword>
<feature type="transmembrane region" description="Helical" evidence="2">
    <location>
        <begin position="12"/>
        <end position="33"/>
    </location>
</feature>
<feature type="compositionally biased region" description="Low complexity" evidence="1">
    <location>
        <begin position="264"/>
        <end position="316"/>
    </location>
</feature>
<feature type="compositionally biased region" description="Low complexity" evidence="1">
    <location>
        <begin position="496"/>
        <end position="520"/>
    </location>
</feature>
<sequence>MGTPILCPDSYLLKFFFFLCSTSKICLHHASIIDEKRVLQTTVTNAYLWIICVAGFVGSSVMLNTCLQTHKIHIFCAHDSSVSQQSHLSNEFMPICSPLDSSGLASLPPDYYYYHHQHYHQHQQHQQPHNQSQPYHQSSVSLAGAPPGLAGPHRSSLPPTGVKLESTGRVRPNASGYLMPTEASPGQMMPNMGSNFTITTSNCASSAPVSSTSSCTTTSNLPVGSSYSSSAASGATQHLTSVSLTNLARLSQLSGCNEVPFYPTTSSSSSSSSSSYSSSPSNPLVASVPHSVRVSSPPLGSSQSISSASVSCSSSGPPLPMATVAPTSTAMFAQMPNLSASGTGFLGPFPGPAQPPTYIQSPLTASHFQPAPHHHLSLHTQPPPPVYPTGQMLPHPSLHTHPHAYPHSHSHHSHPYTHSHLHPAYSTVYQAPYPSHQLYQHNGQTTSQQMPVIHSAIPSPNGSTLGLSGPPRSGQAPLASGHGGPEVGEPGMISGQPHQQPHQQSRPQSQPQPQPQSTSSHYHHNHQPPHSQHHLGPGSMGPAPGSQVYHAPGGHLSQAPNHLHSGLPMASTQGPPLPPPPPQTSLGMPMPQTIQVRAFTYFVSNASYEI</sequence>
<feature type="compositionally biased region" description="Low complexity" evidence="1">
    <location>
        <begin position="124"/>
        <end position="139"/>
    </location>
</feature>
<keyword evidence="2" id="KW-0472">Membrane</keyword>
<organism evidence="3 4">
    <name type="scientific">Protopolystoma xenopodis</name>
    <dbReference type="NCBI Taxonomy" id="117903"/>
    <lineage>
        <taxon>Eukaryota</taxon>
        <taxon>Metazoa</taxon>
        <taxon>Spiralia</taxon>
        <taxon>Lophotrochozoa</taxon>
        <taxon>Platyhelminthes</taxon>
        <taxon>Monogenea</taxon>
        <taxon>Polyopisthocotylea</taxon>
        <taxon>Polystomatidea</taxon>
        <taxon>Polystomatidae</taxon>
        <taxon>Protopolystoma</taxon>
    </lineage>
</organism>
<keyword evidence="2" id="KW-1133">Transmembrane helix</keyword>
<evidence type="ECO:0000256" key="1">
    <source>
        <dbReference type="SAM" id="MobiDB-lite"/>
    </source>
</evidence>
<feature type="transmembrane region" description="Helical" evidence="2">
    <location>
        <begin position="45"/>
        <end position="63"/>
    </location>
</feature>
<dbReference type="AlphaFoldDB" id="A0A448WAS4"/>
<dbReference type="EMBL" id="CAAALY010001254">
    <property type="protein sequence ID" value="VEL07205.1"/>
    <property type="molecule type" value="Genomic_DNA"/>
</dbReference>
<gene>
    <name evidence="3" type="ORF">PXEA_LOCUS645</name>
</gene>
<keyword evidence="4" id="KW-1185">Reference proteome</keyword>
<reference evidence="3" key="1">
    <citation type="submission" date="2018-11" db="EMBL/GenBank/DDBJ databases">
        <authorList>
            <consortium name="Pathogen Informatics"/>
        </authorList>
    </citation>
    <scope>NUCLEOTIDE SEQUENCE</scope>
</reference>
<proteinExistence type="predicted"/>
<evidence type="ECO:0000313" key="4">
    <source>
        <dbReference type="Proteomes" id="UP000784294"/>
    </source>
</evidence>
<comment type="caution">
    <text evidence="3">The sequence shown here is derived from an EMBL/GenBank/DDBJ whole genome shotgun (WGS) entry which is preliminary data.</text>
</comment>
<feature type="compositionally biased region" description="Basic residues" evidence="1">
    <location>
        <begin position="521"/>
        <end position="533"/>
    </location>
</feature>
<evidence type="ECO:0000256" key="2">
    <source>
        <dbReference type="SAM" id="Phobius"/>
    </source>
</evidence>
<name>A0A448WAS4_9PLAT</name>
<evidence type="ECO:0000313" key="3">
    <source>
        <dbReference type="EMBL" id="VEL07205.1"/>
    </source>
</evidence>
<dbReference type="Proteomes" id="UP000784294">
    <property type="component" value="Unassembled WGS sequence"/>
</dbReference>
<protein>
    <submittedName>
        <fullName evidence="3">Uncharacterized protein</fullName>
    </submittedName>
</protein>
<feature type="region of interest" description="Disordered" evidence="1">
    <location>
        <begin position="264"/>
        <end position="317"/>
    </location>
</feature>
<feature type="region of interest" description="Disordered" evidence="1">
    <location>
        <begin position="122"/>
        <end position="193"/>
    </location>
</feature>
<feature type="region of interest" description="Disordered" evidence="1">
    <location>
        <begin position="398"/>
        <end position="420"/>
    </location>
</feature>